<dbReference type="GO" id="GO:0030145">
    <property type="term" value="F:manganese ion binding"/>
    <property type="evidence" value="ECO:0007669"/>
    <property type="project" value="InterPro"/>
</dbReference>
<dbReference type="Pfam" id="PF19567">
    <property type="entry name" value="CpsB_CapC"/>
    <property type="match status" value="1"/>
</dbReference>
<dbReference type="InterPro" id="IPR016667">
    <property type="entry name" value="Caps_polysacc_synth_CpsB/CapC"/>
</dbReference>
<evidence type="ECO:0000313" key="5">
    <source>
        <dbReference type="EMBL" id="MBD0413466.1"/>
    </source>
</evidence>
<dbReference type="EC" id="3.1.3.48" evidence="2"/>
<accession>A0A8J6PHC9</accession>
<evidence type="ECO:0000256" key="4">
    <source>
        <dbReference type="ARBA" id="ARBA00051722"/>
    </source>
</evidence>
<evidence type="ECO:0000256" key="1">
    <source>
        <dbReference type="ARBA" id="ARBA00005750"/>
    </source>
</evidence>
<gene>
    <name evidence="5" type="ORF">ICI42_02195</name>
</gene>
<evidence type="ECO:0000313" key="6">
    <source>
        <dbReference type="Proteomes" id="UP000643405"/>
    </source>
</evidence>
<evidence type="ECO:0000256" key="2">
    <source>
        <dbReference type="ARBA" id="ARBA00013064"/>
    </source>
</evidence>
<name>A0A8J6PHC9_9HYPH</name>
<dbReference type="SUPFAM" id="SSF89550">
    <property type="entry name" value="PHP domain-like"/>
    <property type="match status" value="1"/>
</dbReference>
<dbReference type="Proteomes" id="UP000643405">
    <property type="component" value="Unassembled WGS sequence"/>
</dbReference>
<dbReference type="PANTHER" id="PTHR39181">
    <property type="entry name" value="TYROSINE-PROTEIN PHOSPHATASE YWQE"/>
    <property type="match status" value="1"/>
</dbReference>
<comment type="caution">
    <text evidence="5">The sequence shown here is derived from an EMBL/GenBank/DDBJ whole genome shotgun (WGS) entry which is preliminary data.</text>
</comment>
<comment type="similarity">
    <text evidence="1">Belongs to the metallo-dependent hydrolases superfamily. CpsB/CapC family.</text>
</comment>
<dbReference type="Gene3D" id="3.20.20.140">
    <property type="entry name" value="Metal-dependent hydrolases"/>
    <property type="match status" value="1"/>
</dbReference>
<keyword evidence="3" id="KW-0378">Hydrolase</keyword>
<organism evidence="5 6">
    <name type="scientific">Oryzicola mucosus</name>
    <dbReference type="NCBI Taxonomy" id="2767425"/>
    <lineage>
        <taxon>Bacteria</taxon>
        <taxon>Pseudomonadati</taxon>
        <taxon>Pseudomonadota</taxon>
        <taxon>Alphaproteobacteria</taxon>
        <taxon>Hyphomicrobiales</taxon>
        <taxon>Phyllobacteriaceae</taxon>
        <taxon>Oryzicola</taxon>
    </lineage>
</organism>
<dbReference type="RefSeq" id="WP_188162899.1">
    <property type="nucleotide sequence ID" value="NZ_JACVVX010000001.1"/>
</dbReference>
<keyword evidence="6" id="KW-1185">Reference proteome</keyword>
<reference evidence="5" key="1">
    <citation type="submission" date="2020-09" db="EMBL/GenBank/DDBJ databases">
        <title>Genome seq and assembly of Tianweitania sp.</title>
        <authorList>
            <person name="Chhetri G."/>
        </authorList>
    </citation>
    <scope>NUCLEOTIDE SEQUENCE</scope>
    <source>
        <strain evidence="5">Rool2</strain>
    </source>
</reference>
<comment type="catalytic activity">
    <reaction evidence="4">
        <text>O-phospho-L-tyrosyl-[protein] + H2O = L-tyrosyl-[protein] + phosphate</text>
        <dbReference type="Rhea" id="RHEA:10684"/>
        <dbReference type="Rhea" id="RHEA-COMP:10136"/>
        <dbReference type="Rhea" id="RHEA-COMP:20101"/>
        <dbReference type="ChEBI" id="CHEBI:15377"/>
        <dbReference type="ChEBI" id="CHEBI:43474"/>
        <dbReference type="ChEBI" id="CHEBI:46858"/>
        <dbReference type="ChEBI" id="CHEBI:61978"/>
        <dbReference type="EC" id="3.1.3.48"/>
    </reaction>
</comment>
<dbReference type="AlphaFoldDB" id="A0A8J6PHC9"/>
<dbReference type="EMBL" id="JACVVX010000001">
    <property type="protein sequence ID" value="MBD0413466.1"/>
    <property type="molecule type" value="Genomic_DNA"/>
</dbReference>
<dbReference type="PIRSF" id="PIRSF016557">
    <property type="entry name" value="Caps_synth_CpsB"/>
    <property type="match status" value="1"/>
</dbReference>
<dbReference type="InterPro" id="IPR016195">
    <property type="entry name" value="Pol/histidinol_Pase-like"/>
</dbReference>
<dbReference type="GO" id="GO:0004725">
    <property type="term" value="F:protein tyrosine phosphatase activity"/>
    <property type="evidence" value="ECO:0007669"/>
    <property type="project" value="UniProtKB-EC"/>
</dbReference>
<protein>
    <recommendedName>
        <fullName evidence="2">protein-tyrosine-phosphatase</fullName>
        <ecNumber evidence="2">3.1.3.48</ecNumber>
    </recommendedName>
</protein>
<sequence>MIDLHSHILPGLDDGSPDLATSVEMARVAVADGITHMACTPHIVSGLYANDAHIIKRQVSLLQRALDAANVSLQLFTGADVHIAPDLVEKISRGTIPTLNGSRYFLFEPPHHVLPPRIEELAARLIQAHFVPIITHPERLGWIAENYVVIENLNRLGCLIQLTADSIVGNFGPLATYYCGRLLDEGRVDIIASDCHGPRIRSPNLSKARELLERKLGREESDRMVLSRPRSILLNEYLSPAGNMEKPAKYLAEKKTGLLKRLMGGGLS</sequence>
<proteinExistence type="inferred from homology"/>
<evidence type="ECO:0000256" key="3">
    <source>
        <dbReference type="ARBA" id="ARBA00022801"/>
    </source>
</evidence>
<dbReference type="PANTHER" id="PTHR39181:SF1">
    <property type="entry name" value="TYROSINE-PROTEIN PHOSPHATASE YWQE"/>
    <property type="match status" value="1"/>
</dbReference>